<dbReference type="RefSeq" id="WP_012173283.1">
    <property type="nucleotide sequence ID" value="NC_009939.1"/>
</dbReference>
<dbReference type="Proteomes" id="UP000002431">
    <property type="component" value="Plasmid pDGEO02"/>
</dbReference>
<dbReference type="InterPro" id="IPR046938">
    <property type="entry name" value="DNA_clamp_sf"/>
</dbReference>
<keyword evidence="5 11" id="KW-0548">Nucleotidyltransferase</keyword>
<dbReference type="PANTHER" id="PTHR30478">
    <property type="entry name" value="DNA POLYMERASE III SUBUNIT BETA"/>
    <property type="match status" value="1"/>
</dbReference>
<dbReference type="AlphaFoldDB" id="A8ZRJ5"/>
<evidence type="ECO:0000256" key="2">
    <source>
        <dbReference type="ARBA" id="ARBA00010752"/>
    </source>
</evidence>
<dbReference type="SMART" id="SM00480">
    <property type="entry name" value="POL3Bc"/>
    <property type="match status" value="1"/>
</dbReference>
<dbReference type="HOGENOM" id="CLU_038149_4_2_0"/>
<evidence type="ECO:0000256" key="6">
    <source>
        <dbReference type="ARBA" id="ARBA00022705"/>
    </source>
</evidence>
<evidence type="ECO:0000256" key="8">
    <source>
        <dbReference type="ARBA" id="ARBA00023125"/>
    </source>
</evidence>
<geneLocation type="plasmid" evidence="11 12">
    <name>pDGEO02</name>
</geneLocation>
<dbReference type="GO" id="GO:0003677">
    <property type="term" value="F:DNA binding"/>
    <property type="evidence" value="ECO:0007669"/>
    <property type="project" value="UniProtKB-KW"/>
</dbReference>
<comment type="similarity">
    <text evidence="2">Belongs to the beta sliding clamp family.</text>
</comment>
<dbReference type="InterPro" id="IPR022635">
    <property type="entry name" value="DNA_polIII_beta_C"/>
</dbReference>
<keyword evidence="3" id="KW-0963">Cytoplasm</keyword>
<feature type="domain" description="DNA polymerase III beta sliding clamp central" evidence="9">
    <location>
        <begin position="143"/>
        <end position="244"/>
    </location>
</feature>
<dbReference type="PANTHER" id="PTHR30478:SF0">
    <property type="entry name" value="BETA SLIDING CLAMP"/>
    <property type="match status" value="1"/>
</dbReference>
<dbReference type="GO" id="GO:0008408">
    <property type="term" value="F:3'-5' exonuclease activity"/>
    <property type="evidence" value="ECO:0007669"/>
    <property type="project" value="InterPro"/>
</dbReference>
<evidence type="ECO:0000259" key="10">
    <source>
        <dbReference type="Pfam" id="PF02768"/>
    </source>
</evidence>
<evidence type="ECO:0000256" key="3">
    <source>
        <dbReference type="ARBA" id="ARBA00022490"/>
    </source>
</evidence>
<gene>
    <name evidence="11" type="ORF">Dgeo_3063</name>
</gene>
<sequence>MSIAVSKRALSAALGRVTHLTGARLSPGTTRGSVLVESAPDGLTLTVRGDVNAELTVPADVPFHLEPARLVLPAELLSVHVRNAPGEVIHLEFLRHALDITSGSSRVEVHTSPSAPEPDAFAVTFPSEGLLLALSVPDLTLAANAVLYAASHEAFQAVFRGILFEGRESGLRLVASDGYRVATADLPTPPPQPFKAIIHAAHVRELLRLLGGRDTASLQFDGTHLTVRAGGITVSLPYMDGEFPAYERVIPAVTGGFAVPAQALRESVNRVAIMSDKNANNRLELTLAEGRLVLTAHGDYGTGQDVLEVTDRHGDPPAQLAVNARFLQEALAPTTGTLRVGLSGSTKPFVLISDAPGVQGILVTLRA</sequence>
<dbReference type="Pfam" id="PF02768">
    <property type="entry name" value="DNA_pol3_beta_3"/>
    <property type="match status" value="1"/>
</dbReference>
<dbReference type="EC" id="2.7.7.7" evidence="11"/>
<evidence type="ECO:0000256" key="5">
    <source>
        <dbReference type="ARBA" id="ARBA00022695"/>
    </source>
</evidence>
<dbReference type="GO" id="GO:0005737">
    <property type="term" value="C:cytoplasm"/>
    <property type="evidence" value="ECO:0007669"/>
    <property type="project" value="UniProtKB-SubCell"/>
</dbReference>
<keyword evidence="4 11" id="KW-0808">Transferase</keyword>
<dbReference type="CDD" id="cd00140">
    <property type="entry name" value="beta_clamp"/>
    <property type="match status" value="1"/>
</dbReference>
<keyword evidence="12" id="KW-1185">Reference proteome</keyword>
<evidence type="ECO:0000313" key="12">
    <source>
        <dbReference type="Proteomes" id="UP000002431"/>
    </source>
</evidence>
<dbReference type="InterPro" id="IPR001001">
    <property type="entry name" value="DNA_polIII_beta"/>
</dbReference>
<proteinExistence type="inferred from homology"/>
<reference evidence="11" key="1">
    <citation type="submission" date="2007-10" db="EMBL/GenBank/DDBJ databases">
        <title>Complete sequence of Plasmid2 pDGEO02 of Deinococcus geothermalis DSM 11300.</title>
        <authorList>
            <consortium name="US DOE Joint Genome Institute"/>
            <person name="Copeland A."/>
            <person name="Lucas S."/>
            <person name="Lapidus A."/>
            <person name="Barry K."/>
            <person name="Detter J.C."/>
            <person name="Glavina del Rio T."/>
            <person name="Hammon N."/>
            <person name="Israni S."/>
            <person name="Dalin E."/>
            <person name="Tice H."/>
            <person name="Pitluck S."/>
            <person name="Brettin T."/>
            <person name="Bruce D."/>
            <person name="Han C."/>
            <person name="Tapia R."/>
            <person name="Saunders E."/>
            <person name="Gilna P."/>
            <person name="Schmutz J."/>
            <person name="Larimer F."/>
            <person name="Land M."/>
            <person name="Hauser L."/>
            <person name="Kyrpides N."/>
            <person name="Kim E."/>
            <person name="Daly M.J."/>
            <person name="Fredrickson J.K."/>
            <person name="Makarova K.S."/>
            <person name="Gaidamakova E.K."/>
            <person name="Zhai M."/>
            <person name="Richardson P."/>
        </authorList>
    </citation>
    <scope>NUCLEOTIDE SEQUENCE [LARGE SCALE GENOMIC DNA]</scope>
    <source>
        <strain evidence="11">DSM 11300</strain>
        <plasmid evidence="11">pDGEO02</plasmid>
    </source>
</reference>
<dbReference type="GO" id="GO:0003887">
    <property type="term" value="F:DNA-directed DNA polymerase activity"/>
    <property type="evidence" value="ECO:0007669"/>
    <property type="project" value="UniProtKB-KW"/>
</dbReference>
<name>A8ZRJ5_DEIGD</name>
<evidence type="ECO:0000313" key="11">
    <source>
        <dbReference type="EMBL" id="ABW35104.1"/>
    </source>
</evidence>
<keyword evidence="11" id="KW-0614">Plasmid</keyword>
<dbReference type="GO" id="GO:0006271">
    <property type="term" value="P:DNA strand elongation involved in DNA replication"/>
    <property type="evidence" value="ECO:0007669"/>
    <property type="project" value="TreeGrafter"/>
</dbReference>
<keyword evidence="6" id="KW-0235">DNA replication</keyword>
<evidence type="ECO:0000259" key="9">
    <source>
        <dbReference type="Pfam" id="PF02767"/>
    </source>
</evidence>
<dbReference type="SUPFAM" id="SSF55979">
    <property type="entry name" value="DNA clamp"/>
    <property type="match status" value="2"/>
</dbReference>
<comment type="subcellular location">
    <subcellularLocation>
        <location evidence="1">Cytoplasm</location>
    </subcellularLocation>
</comment>
<feature type="domain" description="DNA polymerase III beta sliding clamp C-terminal" evidence="10">
    <location>
        <begin position="258"/>
        <end position="351"/>
    </location>
</feature>
<dbReference type="GO" id="GO:0009360">
    <property type="term" value="C:DNA polymerase III complex"/>
    <property type="evidence" value="ECO:0007669"/>
    <property type="project" value="InterPro"/>
</dbReference>
<dbReference type="InterPro" id="IPR022637">
    <property type="entry name" value="DNA_polIII_beta_cen"/>
</dbReference>
<dbReference type="KEGG" id="dge:Dgeo_3063"/>
<organism evidence="11 12">
    <name type="scientific">Deinococcus geothermalis (strain DSM 11300 / CIP 105573 / AG-3a)</name>
    <dbReference type="NCBI Taxonomy" id="319795"/>
    <lineage>
        <taxon>Bacteria</taxon>
        <taxon>Thermotogati</taxon>
        <taxon>Deinococcota</taxon>
        <taxon>Deinococci</taxon>
        <taxon>Deinococcales</taxon>
        <taxon>Deinococcaceae</taxon>
        <taxon>Deinococcus</taxon>
    </lineage>
</organism>
<evidence type="ECO:0000256" key="1">
    <source>
        <dbReference type="ARBA" id="ARBA00004496"/>
    </source>
</evidence>
<accession>A8ZRJ5</accession>
<dbReference type="Gene3D" id="3.10.150.10">
    <property type="entry name" value="DNA Polymerase III, subunit A, domain 2"/>
    <property type="match status" value="3"/>
</dbReference>
<keyword evidence="8" id="KW-0238">DNA-binding</keyword>
<dbReference type="EMBL" id="CP000856">
    <property type="protein sequence ID" value="ABW35104.1"/>
    <property type="molecule type" value="Genomic_DNA"/>
</dbReference>
<protein>
    <submittedName>
        <fullName evidence="11">DNA polymerase III, beta subunit</fullName>
        <ecNumber evidence="11">2.7.7.7</ecNumber>
    </submittedName>
</protein>
<evidence type="ECO:0000256" key="7">
    <source>
        <dbReference type="ARBA" id="ARBA00022932"/>
    </source>
</evidence>
<keyword evidence="7" id="KW-0239">DNA-directed DNA polymerase</keyword>
<dbReference type="Pfam" id="PF02767">
    <property type="entry name" value="DNA_pol3_beta_2"/>
    <property type="match status" value="1"/>
</dbReference>
<evidence type="ECO:0000256" key="4">
    <source>
        <dbReference type="ARBA" id="ARBA00022679"/>
    </source>
</evidence>